<reference evidence="2 3" key="1">
    <citation type="submission" date="2015-08" db="EMBL/GenBank/DDBJ databases">
        <title>Next Generation Sequencing and Analysis of the Genome of Puccinia sorghi L Schw, the Causal Agent of Maize Common Rust.</title>
        <authorList>
            <person name="Rochi L."/>
            <person name="Burguener G."/>
            <person name="Darino M."/>
            <person name="Turjanski A."/>
            <person name="Kreff E."/>
            <person name="Dieguez M.J."/>
            <person name="Sacco F."/>
        </authorList>
    </citation>
    <scope>NUCLEOTIDE SEQUENCE [LARGE SCALE GENOMIC DNA]</scope>
    <source>
        <strain evidence="2 3">RO10H11247</strain>
    </source>
</reference>
<gene>
    <name evidence="2" type="ORF">VP01_675g6</name>
</gene>
<keyword evidence="1" id="KW-0472">Membrane</keyword>
<dbReference type="EMBL" id="LAVV01012117">
    <property type="protein sequence ID" value="KNZ47003.1"/>
    <property type="molecule type" value="Genomic_DNA"/>
</dbReference>
<sequence>MPSVFPFLLILETFPAYIQFQYSRGAICKAMAVCSYYPYIQIFKHLVCVPFFVLFSFVIGSPISQPLKLT</sequence>
<accession>A0A0L6UEL3</accession>
<evidence type="ECO:0000256" key="1">
    <source>
        <dbReference type="SAM" id="Phobius"/>
    </source>
</evidence>
<feature type="transmembrane region" description="Helical" evidence="1">
    <location>
        <begin position="39"/>
        <end position="59"/>
    </location>
</feature>
<keyword evidence="1" id="KW-0812">Transmembrane</keyword>
<proteinExistence type="predicted"/>
<protein>
    <submittedName>
        <fullName evidence="2">Putative signal peptide protein</fullName>
    </submittedName>
</protein>
<dbReference type="VEuPathDB" id="FungiDB:VP01_675g6"/>
<name>A0A0L6UEL3_9BASI</name>
<evidence type="ECO:0000313" key="3">
    <source>
        <dbReference type="Proteomes" id="UP000037035"/>
    </source>
</evidence>
<dbReference type="AlphaFoldDB" id="A0A0L6UEL3"/>
<dbReference type="Proteomes" id="UP000037035">
    <property type="component" value="Unassembled WGS sequence"/>
</dbReference>
<comment type="caution">
    <text evidence="2">The sequence shown here is derived from an EMBL/GenBank/DDBJ whole genome shotgun (WGS) entry which is preliminary data.</text>
</comment>
<evidence type="ECO:0000313" key="2">
    <source>
        <dbReference type="EMBL" id="KNZ47003.1"/>
    </source>
</evidence>
<keyword evidence="1" id="KW-1133">Transmembrane helix</keyword>
<organism evidence="2 3">
    <name type="scientific">Puccinia sorghi</name>
    <dbReference type="NCBI Taxonomy" id="27349"/>
    <lineage>
        <taxon>Eukaryota</taxon>
        <taxon>Fungi</taxon>
        <taxon>Dikarya</taxon>
        <taxon>Basidiomycota</taxon>
        <taxon>Pucciniomycotina</taxon>
        <taxon>Pucciniomycetes</taxon>
        <taxon>Pucciniales</taxon>
        <taxon>Pucciniaceae</taxon>
        <taxon>Puccinia</taxon>
    </lineage>
</organism>
<keyword evidence="3" id="KW-1185">Reference proteome</keyword>